<dbReference type="RefSeq" id="WP_353289979.1">
    <property type="nucleotide sequence ID" value="NZ_BAABQM010000003.1"/>
</dbReference>
<keyword evidence="4" id="KW-0347">Helicase</keyword>
<dbReference type="Pfam" id="PF13087">
    <property type="entry name" value="AAA_12"/>
    <property type="match status" value="1"/>
</dbReference>
<evidence type="ECO:0000256" key="6">
    <source>
        <dbReference type="SAM" id="MobiDB-lite"/>
    </source>
</evidence>
<feature type="region of interest" description="Disordered" evidence="6">
    <location>
        <begin position="1"/>
        <end position="65"/>
    </location>
</feature>
<reference evidence="9" key="1">
    <citation type="submission" date="2024-02" db="EMBL/GenBank/DDBJ databases">
        <title>Draft genome sequence of new strains in genus Ureaplasma.</title>
        <authorList>
            <person name="Nakajima Y."/>
            <person name="Segawa T."/>
        </authorList>
    </citation>
    <scope>NUCLEOTIDE SEQUENCE [LARGE SCALE GENOMIC DNA]</scope>
    <source>
        <strain evidence="9">OM1</strain>
    </source>
</reference>
<dbReference type="SUPFAM" id="SSF52540">
    <property type="entry name" value="P-loop containing nucleoside triphosphate hydrolases"/>
    <property type="match status" value="2"/>
</dbReference>
<dbReference type="InterPro" id="IPR047187">
    <property type="entry name" value="SF1_C_Upf1"/>
</dbReference>
<evidence type="ECO:0000256" key="2">
    <source>
        <dbReference type="ARBA" id="ARBA00022741"/>
    </source>
</evidence>
<gene>
    <name evidence="9" type="ORF">UREOM_5300</name>
</gene>
<evidence type="ECO:0000256" key="1">
    <source>
        <dbReference type="ARBA" id="ARBA00007913"/>
    </source>
</evidence>
<evidence type="ECO:0000259" key="7">
    <source>
        <dbReference type="Pfam" id="PF13086"/>
    </source>
</evidence>
<keyword evidence="10" id="KW-1185">Reference proteome</keyword>
<dbReference type="InterPro" id="IPR027417">
    <property type="entry name" value="P-loop_NTPase"/>
</dbReference>
<dbReference type="InterPro" id="IPR041679">
    <property type="entry name" value="DNA2/NAM7-like_C"/>
</dbReference>
<comment type="caution">
    <text evidence="9">The sequence shown here is derived from an EMBL/GenBank/DDBJ whole genome shotgun (WGS) entry which is preliminary data.</text>
</comment>
<comment type="similarity">
    <text evidence="1">Belongs to the DNA2/NAM7 helicase family.</text>
</comment>
<dbReference type="Gene3D" id="3.40.50.300">
    <property type="entry name" value="P-loop containing nucleotide triphosphate hydrolases"/>
    <property type="match status" value="3"/>
</dbReference>
<evidence type="ECO:0000313" key="9">
    <source>
        <dbReference type="EMBL" id="GAA5414819.1"/>
    </source>
</evidence>
<keyword evidence="2" id="KW-0547">Nucleotide-binding</keyword>
<evidence type="ECO:0000256" key="3">
    <source>
        <dbReference type="ARBA" id="ARBA00022801"/>
    </source>
</evidence>
<dbReference type="PANTHER" id="PTHR43788:SF8">
    <property type="entry name" value="DNA-BINDING PROTEIN SMUBP-2"/>
    <property type="match status" value="1"/>
</dbReference>
<feature type="compositionally biased region" description="Polar residues" evidence="6">
    <location>
        <begin position="34"/>
        <end position="47"/>
    </location>
</feature>
<dbReference type="InterPro" id="IPR050534">
    <property type="entry name" value="Coronavir_polyprotein_1ab"/>
</dbReference>
<feature type="compositionally biased region" description="Polar residues" evidence="6">
    <location>
        <begin position="15"/>
        <end position="25"/>
    </location>
</feature>
<accession>A0ABP9UBF9</accession>
<proteinExistence type="inferred from homology"/>
<dbReference type="InterPro" id="IPR025103">
    <property type="entry name" value="DUF4011"/>
</dbReference>
<keyword evidence="5" id="KW-0067">ATP-binding</keyword>
<dbReference type="InterPro" id="IPR041677">
    <property type="entry name" value="DNA2/NAM7_AAA_11"/>
</dbReference>
<feature type="domain" description="DNA2/NAM7 helicase-like C-terminal" evidence="8">
    <location>
        <begin position="1062"/>
        <end position="1246"/>
    </location>
</feature>
<dbReference type="PANTHER" id="PTHR43788">
    <property type="entry name" value="DNA2/NAM7 HELICASE FAMILY MEMBER"/>
    <property type="match status" value="1"/>
</dbReference>
<keyword evidence="3" id="KW-0378">Hydrolase</keyword>
<dbReference type="CDD" id="cd18808">
    <property type="entry name" value="SF1_C_Upf1"/>
    <property type="match status" value="1"/>
</dbReference>
<feature type="domain" description="DNA2/NAM7 helicase helicase" evidence="7">
    <location>
        <begin position="448"/>
        <end position="511"/>
    </location>
</feature>
<evidence type="ECO:0000256" key="4">
    <source>
        <dbReference type="ARBA" id="ARBA00022806"/>
    </source>
</evidence>
<evidence type="ECO:0000313" key="10">
    <source>
        <dbReference type="Proteomes" id="UP001449582"/>
    </source>
</evidence>
<dbReference type="Pfam" id="PF13195">
    <property type="entry name" value="DUF4011"/>
    <property type="match status" value="1"/>
</dbReference>
<dbReference type="Pfam" id="PF13086">
    <property type="entry name" value="AAA_11"/>
    <property type="match status" value="1"/>
</dbReference>
<dbReference type="EMBL" id="BAABQM010000003">
    <property type="protein sequence ID" value="GAA5414819.1"/>
    <property type="molecule type" value="Genomic_DNA"/>
</dbReference>
<protein>
    <recommendedName>
        <fullName evidence="11">ATP-binding protein</fullName>
    </recommendedName>
</protein>
<evidence type="ECO:0000256" key="5">
    <source>
        <dbReference type="ARBA" id="ARBA00022840"/>
    </source>
</evidence>
<dbReference type="Proteomes" id="UP001449582">
    <property type="component" value="Unassembled WGS sequence"/>
</dbReference>
<name>A0ABP9UBF9_9BACT</name>
<evidence type="ECO:0008006" key="11">
    <source>
        <dbReference type="Google" id="ProtNLM"/>
    </source>
</evidence>
<feature type="compositionally biased region" description="Low complexity" evidence="6">
    <location>
        <begin position="48"/>
        <end position="65"/>
    </location>
</feature>
<sequence>MSTEKLNTLDAEANGLTNNQANSVHNDLEGFKTESVSTDEAQPSEPHTSNFQTNQGSSSQTTSFSTERTIFDIKREQNNFEAALTAMKTEITPPVVTPASQFNKKTLSNVDINYKVSVDEGLFDENDFSFEVKTGKAIKSKLANMTAANPRDLCIKAKITKDTVDLSKYFEHEALLQFFRDNDKTLSFSKNLGASDTIDRLSKAQNLEEFMEICNEEEITITERRQADLTGNFDKYKIKVRDEVASQTESQQKKFNKIVKDNDVIVENTGVHSLYVAYNFLVGTTRKGTSINAPLIFFPVTLESENNEPYKMYHLKNGFQVNEKLLTLLKKEYDLDWVIADLSKINNLEKLIKIIRNGIKSTFVQSSYENHEFRDYTASEFSKLTFLNLYDSAILGIFEPSGGALKDNLENLVDNDIDPFVSNKEYSDIKFVQEEIDAIPLLEIGRPLNIYQKYAVRSALSQNTLIYGPPGTGKSEVIASIIANVISLNKSVLVVSEKKAALDVLHERLQNLSDLALFIYDLDNKKAFYDKIADFGDKINNMRLEGFEPQDYNLRGILETQEKWTHVDNSHKALRQHIWQLVELNNKLDSNGTNFSDYLVYRSRCDDKIVQYAKESKVIEYIGSIMDRYFFENVDKLMNKFNEYKDFLLTYGLDEPGISERLKKEKVKITELQVADNLLEYLIQSESKIKYNVQMFKELLQEYKLDKDERFLRLLKGTPNLLKQQQTQLKNFIKKYSDLLEGKFLEFLVKNYDELPHFINKLELTKEEHKFYVASKFFTTGKVLKLQPVFSKPKVMTDAQKRKIEAVKEFMEIPEARYRYLPVLLKDNVNYIDKNTVHFYLNDWLLNSYIIDLGVKQFTFFDDDVLVKLNPVRNFNSKIYNEYKLLINYDNEVMSKYTGLMGADFNQLVNRDRDQVLNATKDASRQIEHCFIDYLKNRLVRISPLEKERMQQIFSIARRGGNNSSIKDFVQEYYKELSIIFPIWISLPELVAQIFPLKSGLFDYGIFDEASQMFVERAYPLVYRCKTSIVAGDDKQLKPTSFFASRISNNNNYELNDNDVVDSLLDRAKVSLWSAYNLRNHYRSTHRDLIQFSNDYIYDHKLHFATKNGSTASGIEVINANGIAEDSTNQREVDLVIDKLEENINLYNKIIVITFGVKQSLLIEQTISKMGPALGTVFQKYEDGRLVITNLENVQGNEGDLVILSVTYGKNKDGYLRNGYGPLIMDGGINRLNVAITRAKEKMIIIKSLYSKDMNVNLNNKNAVVFKSFIQYCDQFGSDNINAMVKDITPTPMLNESFRTDVQQYLESILKDRDIDLVQNYDIGSKVIDFALINPKNKEIITTFILQPWSRDVTTKEYLEDIDNYYFLKDRGYKVNRIEEYMWTYNKANVQADIASLIDDVTMSKPKIIVDFDEVDPWNK</sequence>
<organism evidence="9 10">
    <name type="scientific">Ureaplasma ceti</name>
    <dbReference type="NCBI Taxonomy" id="3119530"/>
    <lineage>
        <taxon>Bacteria</taxon>
        <taxon>Bacillati</taxon>
        <taxon>Mycoplasmatota</taxon>
        <taxon>Mycoplasmoidales</taxon>
        <taxon>Mycoplasmoidaceae</taxon>
        <taxon>Ureaplasma</taxon>
    </lineage>
</organism>
<evidence type="ECO:0000259" key="8">
    <source>
        <dbReference type="Pfam" id="PF13087"/>
    </source>
</evidence>